<accession>A0A5J6MV48</accession>
<feature type="transmembrane region" description="Helical" evidence="9">
    <location>
        <begin position="50"/>
        <end position="75"/>
    </location>
</feature>
<name>A0A5J6MV48_9PROT</name>
<proteinExistence type="inferred from homology"/>
<evidence type="ECO:0000256" key="4">
    <source>
        <dbReference type="ARBA" id="ARBA00022692"/>
    </source>
</evidence>
<dbReference type="PANTHER" id="PTHR11795">
    <property type="entry name" value="BRANCHED-CHAIN AMINO ACID TRANSPORT SYSTEM PERMEASE PROTEIN LIVH"/>
    <property type="match status" value="1"/>
</dbReference>
<dbReference type="Pfam" id="PF02653">
    <property type="entry name" value="BPD_transp_2"/>
    <property type="match status" value="1"/>
</dbReference>
<dbReference type="CDD" id="cd06582">
    <property type="entry name" value="TM_PBP1_LivH_like"/>
    <property type="match status" value="1"/>
</dbReference>
<evidence type="ECO:0000313" key="10">
    <source>
        <dbReference type="EMBL" id="QEX21151.1"/>
    </source>
</evidence>
<dbReference type="KEGG" id="hadh:FRZ61_10720"/>
<keyword evidence="11" id="KW-1185">Reference proteome</keyword>
<feature type="transmembrane region" description="Helical" evidence="9">
    <location>
        <begin position="82"/>
        <end position="100"/>
    </location>
</feature>
<keyword evidence="5" id="KW-0029">Amino-acid transport</keyword>
<dbReference type="EMBL" id="CP042582">
    <property type="protein sequence ID" value="QEX21151.1"/>
    <property type="molecule type" value="Genomic_DNA"/>
</dbReference>
<evidence type="ECO:0000256" key="3">
    <source>
        <dbReference type="ARBA" id="ARBA00022475"/>
    </source>
</evidence>
<reference evidence="10 11" key="1">
    <citation type="submission" date="2019-08" db="EMBL/GenBank/DDBJ databases">
        <title>Hyperibacter terrae gen. nov., sp. nov. and Hyperibacter viscosus sp. nov., two new members in the family Rhodospirillaceae isolated from the rhizosphere of Hypericum perforatum.</title>
        <authorList>
            <person name="Noviana Z."/>
        </authorList>
    </citation>
    <scope>NUCLEOTIDE SEQUENCE [LARGE SCALE GENOMIC DNA]</scope>
    <source>
        <strain evidence="10 11">R5959</strain>
    </source>
</reference>
<feature type="transmembrane region" description="Helical" evidence="9">
    <location>
        <begin position="196"/>
        <end position="216"/>
    </location>
</feature>
<dbReference type="AlphaFoldDB" id="A0A5J6MV48"/>
<dbReference type="GO" id="GO:0006865">
    <property type="term" value="P:amino acid transport"/>
    <property type="evidence" value="ECO:0007669"/>
    <property type="project" value="UniProtKB-KW"/>
</dbReference>
<keyword evidence="6 9" id="KW-1133">Transmembrane helix</keyword>
<evidence type="ECO:0000256" key="7">
    <source>
        <dbReference type="ARBA" id="ARBA00023136"/>
    </source>
</evidence>
<feature type="transmembrane region" description="Helical" evidence="9">
    <location>
        <begin position="313"/>
        <end position="333"/>
    </location>
</feature>
<protein>
    <submittedName>
        <fullName evidence="10">Branched-chain amino acid ABC transporter permease</fullName>
    </submittedName>
</protein>
<dbReference type="InterPro" id="IPR001851">
    <property type="entry name" value="ABC_transp_permease"/>
</dbReference>
<keyword evidence="7 9" id="KW-0472">Membrane</keyword>
<keyword evidence="3" id="KW-1003">Cell membrane</keyword>
<comment type="similarity">
    <text evidence="8">Belongs to the binding-protein-dependent transport system permease family. LivHM subfamily.</text>
</comment>
<sequence length="342" mass="36151">MSMAATWQQSARRHPYRLLLLLVLLLALAWLFLAVWPPGFEAVFGKKKVFVSAVLNGLTLGSLYFLVACGFSLIFGLMKNVNLAHGTLYLFGGYIGYAVQDATGSWLLSIFAAFVTMAVAGALLQVTVFRRLEGQELRQVLMTIGVGLCVADIMLWIWGGGFYQVLAPSWSKGAVELPFATAVNSSGEVIYLSYSFIRLIVLAASVALGIGLWLLINRTKVGMMIRAGVDDSTMLAATGARVQILFIAVFAFGAGLTGIAGVVGGTLQSLAPGEDARFLLASLVVVIVGGMGSITGAAIGALLVGLAEQLGSVYASTYAVLVTFVIMVAVLAIRPQGIMGRR</sequence>
<comment type="subcellular location">
    <subcellularLocation>
        <location evidence="1">Cell membrane</location>
        <topology evidence="1">Multi-pass membrane protein</topology>
    </subcellularLocation>
</comment>
<dbReference type="Proteomes" id="UP000325797">
    <property type="component" value="Chromosome"/>
</dbReference>
<feature type="transmembrane region" description="Helical" evidence="9">
    <location>
        <begin position="244"/>
        <end position="267"/>
    </location>
</feature>
<keyword evidence="2" id="KW-0813">Transport</keyword>
<dbReference type="GO" id="GO:0022857">
    <property type="term" value="F:transmembrane transporter activity"/>
    <property type="evidence" value="ECO:0007669"/>
    <property type="project" value="InterPro"/>
</dbReference>
<gene>
    <name evidence="10" type="ORF">FRZ61_10720</name>
</gene>
<evidence type="ECO:0000256" key="5">
    <source>
        <dbReference type="ARBA" id="ARBA00022970"/>
    </source>
</evidence>
<feature type="transmembrane region" description="Helical" evidence="9">
    <location>
        <begin position="279"/>
        <end position="306"/>
    </location>
</feature>
<evidence type="ECO:0000256" key="8">
    <source>
        <dbReference type="ARBA" id="ARBA00037998"/>
    </source>
</evidence>
<organism evidence="10 11">
    <name type="scientific">Hypericibacter adhaerens</name>
    <dbReference type="NCBI Taxonomy" id="2602016"/>
    <lineage>
        <taxon>Bacteria</taxon>
        <taxon>Pseudomonadati</taxon>
        <taxon>Pseudomonadota</taxon>
        <taxon>Alphaproteobacteria</taxon>
        <taxon>Rhodospirillales</taxon>
        <taxon>Dongiaceae</taxon>
        <taxon>Hypericibacter</taxon>
    </lineage>
</organism>
<evidence type="ECO:0000256" key="6">
    <source>
        <dbReference type="ARBA" id="ARBA00022989"/>
    </source>
</evidence>
<evidence type="ECO:0000313" key="11">
    <source>
        <dbReference type="Proteomes" id="UP000325797"/>
    </source>
</evidence>
<dbReference type="PANTHER" id="PTHR11795:SF442">
    <property type="entry name" value="ABC TRANSPORTER ATP-BINDING PROTEIN"/>
    <property type="match status" value="1"/>
</dbReference>
<feature type="transmembrane region" description="Helical" evidence="9">
    <location>
        <begin position="106"/>
        <end position="128"/>
    </location>
</feature>
<evidence type="ECO:0000256" key="1">
    <source>
        <dbReference type="ARBA" id="ARBA00004651"/>
    </source>
</evidence>
<feature type="transmembrane region" description="Helical" evidence="9">
    <location>
        <begin position="140"/>
        <end position="159"/>
    </location>
</feature>
<dbReference type="InterPro" id="IPR052157">
    <property type="entry name" value="BCAA_transport_permease"/>
</dbReference>
<evidence type="ECO:0000256" key="2">
    <source>
        <dbReference type="ARBA" id="ARBA00022448"/>
    </source>
</evidence>
<keyword evidence="4 9" id="KW-0812">Transmembrane</keyword>
<dbReference type="GO" id="GO:0005886">
    <property type="term" value="C:plasma membrane"/>
    <property type="evidence" value="ECO:0007669"/>
    <property type="project" value="UniProtKB-SubCell"/>
</dbReference>
<evidence type="ECO:0000256" key="9">
    <source>
        <dbReference type="SAM" id="Phobius"/>
    </source>
</evidence>